<keyword evidence="4" id="KW-1185">Reference proteome</keyword>
<evidence type="ECO:0000313" key="3">
    <source>
        <dbReference type="EMBL" id="KAJ8297509.1"/>
    </source>
</evidence>
<accession>A0ABQ9E0D7</accession>
<feature type="compositionally biased region" description="Basic residues" evidence="2">
    <location>
        <begin position="70"/>
        <end position="83"/>
    </location>
</feature>
<evidence type="ECO:0000256" key="2">
    <source>
        <dbReference type="SAM" id="MobiDB-lite"/>
    </source>
</evidence>
<feature type="region of interest" description="Disordered" evidence="2">
    <location>
        <begin position="55"/>
        <end position="119"/>
    </location>
</feature>
<organism evidence="3 4">
    <name type="scientific">Tegillarca granosa</name>
    <name type="common">Malaysian cockle</name>
    <name type="synonym">Anadara granosa</name>
    <dbReference type="NCBI Taxonomy" id="220873"/>
    <lineage>
        <taxon>Eukaryota</taxon>
        <taxon>Metazoa</taxon>
        <taxon>Spiralia</taxon>
        <taxon>Lophotrochozoa</taxon>
        <taxon>Mollusca</taxon>
        <taxon>Bivalvia</taxon>
        <taxon>Autobranchia</taxon>
        <taxon>Pteriomorphia</taxon>
        <taxon>Arcoida</taxon>
        <taxon>Arcoidea</taxon>
        <taxon>Arcidae</taxon>
        <taxon>Tegillarca</taxon>
    </lineage>
</organism>
<name>A0ABQ9E0D7_TEGGR</name>
<sequence>MKWTHRMWLKMESVPWQRRSYPETNTFLTELPPIHDFKVGPPPIPVTEQKTVDDFKVPPIKNDHNMPNKARPHFRIRNKKSRRQKDTPSRQSTTMEIQPYNNDQSLPKQQKQMEVHHEPKPSMVVSMREGLQRAYMDGLEFMRSKIAETEENLCKAELAFYNCTEHDEDKFEGYLKLCNENFLMGNNELRRKNVKLQVIDSETKIIHLINKLREVAEVDKGEIAFLTEFWDHIKETVECSSNLLETFQKNVLERMNQNCISYNNPDIQLEVSNRYTEEISSYIQELEMVLSNTRILIKSYNNGLHQDLFSVSKFADTILVSCDLKAFPILRLVPDLSVKIHSLCDTSRKWLDRDEEYMNEVNNYIRETRSITRKREEDLRTRKEKQRKVEKAVKSAHILLHTNREKLQTIENELNLLEDQINGYRDKKKNKSEEKQQKESMVDFLKLTLSQTKRNYNLQMKRQRLLKQVRELEKFLSSIERELSDVQDQVAVKSQEKLLLNDKVKTSQMSYGALKTDFEKMSNELEKLEQEVNGLSGQLLQLEIIQTFKTSPENVENIFDRPSTVKLAPSLKDAIQRKRRSLSTKPRVFYNKFLSQVLQLLFLKFEILPFFYKRILSCGMIVEFGSEKKQKRTNVIIWISILPETEPQKYIHVYQFKFGIFAQRIQNR</sequence>
<dbReference type="EMBL" id="JARBDR010000923">
    <property type="protein sequence ID" value="KAJ8297509.1"/>
    <property type="molecule type" value="Genomic_DNA"/>
</dbReference>
<proteinExistence type="predicted"/>
<evidence type="ECO:0000313" key="4">
    <source>
        <dbReference type="Proteomes" id="UP001217089"/>
    </source>
</evidence>
<protein>
    <submittedName>
        <fullName evidence="3">Uncharacterized protein</fullName>
    </submittedName>
</protein>
<dbReference type="Proteomes" id="UP001217089">
    <property type="component" value="Unassembled WGS sequence"/>
</dbReference>
<comment type="caution">
    <text evidence="3">The sequence shown here is derived from an EMBL/GenBank/DDBJ whole genome shotgun (WGS) entry which is preliminary data.</text>
</comment>
<feature type="compositionally biased region" description="Basic and acidic residues" evidence="2">
    <location>
        <begin position="55"/>
        <end position="66"/>
    </location>
</feature>
<feature type="compositionally biased region" description="Polar residues" evidence="2">
    <location>
        <begin position="89"/>
        <end position="110"/>
    </location>
</feature>
<evidence type="ECO:0000256" key="1">
    <source>
        <dbReference type="SAM" id="Coils"/>
    </source>
</evidence>
<keyword evidence="1" id="KW-0175">Coiled coil</keyword>
<gene>
    <name evidence="3" type="ORF">KUTeg_024040</name>
</gene>
<feature type="coiled-coil region" evidence="1">
    <location>
        <begin position="400"/>
        <end position="545"/>
    </location>
</feature>
<reference evidence="3 4" key="1">
    <citation type="submission" date="2022-12" db="EMBL/GenBank/DDBJ databases">
        <title>Chromosome-level genome of Tegillarca granosa.</title>
        <authorList>
            <person name="Kim J."/>
        </authorList>
    </citation>
    <scope>NUCLEOTIDE SEQUENCE [LARGE SCALE GENOMIC DNA]</scope>
    <source>
        <strain evidence="3">Teg-2019</strain>
        <tissue evidence="3">Adductor muscle</tissue>
    </source>
</reference>